<dbReference type="EMBL" id="VSRR010000106">
    <property type="protein sequence ID" value="MPC10208.1"/>
    <property type="molecule type" value="Genomic_DNA"/>
</dbReference>
<dbReference type="PROSITE" id="PS50879">
    <property type="entry name" value="RNASE_H_1"/>
    <property type="match status" value="1"/>
</dbReference>
<keyword evidence="3" id="KW-1185">Reference proteome</keyword>
<evidence type="ECO:0000313" key="3">
    <source>
        <dbReference type="Proteomes" id="UP000324222"/>
    </source>
</evidence>
<dbReference type="GO" id="GO:0004523">
    <property type="term" value="F:RNA-DNA hybrid ribonuclease activity"/>
    <property type="evidence" value="ECO:0007669"/>
    <property type="project" value="InterPro"/>
</dbReference>
<evidence type="ECO:0000313" key="2">
    <source>
        <dbReference type="EMBL" id="MPC10208.1"/>
    </source>
</evidence>
<protein>
    <recommendedName>
        <fullName evidence="1">RNase H type-1 domain-containing protein</fullName>
    </recommendedName>
</protein>
<feature type="domain" description="RNase H type-1" evidence="1">
    <location>
        <begin position="11"/>
        <end position="146"/>
    </location>
</feature>
<accession>A0A5B7CMA9</accession>
<sequence length="204" mass="22604">MFMTKLCKYPHVQAIHVYCDGSVNGSRSGCGLFIRDYISANLYTDTRFPDGALHTSSTRGELYAALEALHIVAPLHKNIYFFIDSQAALYVLQSTSPIDCDLVNKCLDLIHALEGAGATVHLTWIPSHVVIPLNEKADCLAQCVLQDDTVDPGTENTLGYVKSGIKDFVIDRQTQGQERYWIKALEVTDRLAKPFPSSLSISHM</sequence>
<reference evidence="2 3" key="1">
    <citation type="submission" date="2019-05" db="EMBL/GenBank/DDBJ databases">
        <title>Another draft genome of Portunus trituberculatus and its Hox gene families provides insights of decapod evolution.</title>
        <authorList>
            <person name="Jeong J.-H."/>
            <person name="Song I."/>
            <person name="Kim S."/>
            <person name="Choi T."/>
            <person name="Kim D."/>
            <person name="Ryu S."/>
            <person name="Kim W."/>
        </authorList>
    </citation>
    <scope>NUCLEOTIDE SEQUENCE [LARGE SCALE GENOMIC DNA]</scope>
    <source>
        <tissue evidence="2">Muscle</tissue>
    </source>
</reference>
<dbReference type="Pfam" id="PF00075">
    <property type="entry name" value="RNase_H"/>
    <property type="match status" value="1"/>
</dbReference>
<dbReference type="CDD" id="cd09276">
    <property type="entry name" value="Rnase_HI_RT_non_LTR"/>
    <property type="match status" value="1"/>
</dbReference>
<dbReference type="AlphaFoldDB" id="A0A5B7CMA9"/>
<dbReference type="GO" id="GO:0003676">
    <property type="term" value="F:nucleic acid binding"/>
    <property type="evidence" value="ECO:0007669"/>
    <property type="project" value="InterPro"/>
</dbReference>
<evidence type="ECO:0000259" key="1">
    <source>
        <dbReference type="PROSITE" id="PS50879"/>
    </source>
</evidence>
<dbReference type="InterPro" id="IPR036397">
    <property type="entry name" value="RNaseH_sf"/>
</dbReference>
<name>A0A5B7CMA9_PORTR</name>
<proteinExistence type="predicted"/>
<dbReference type="OrthoDB" id="6379915at2759"/>
<dbReference type="InterPro" id="IPR012337">
    <property type="entry name" value="RNaseH-like_sf"/>
</dbReference>
<dbReference type="Gene3D" id="3.30.420.10">
    <property type="entry name" value="Ribonuclease H-like superfamily/Ribonuclease H"/>
    <property type="match status" value="1"/>
</dbReference>
<gene>
    <name evidence="2" type="ORF">E2C01_002839</name>
</gene>
<dbReference type="InterPro" id="IPR002156">
    <property type="entry name" value="RNaseH_domain"/>
</dbReference>
<organism evidence="2 3">
    <name type="scientific">Portunus trituberculatus</name>
    <name type="common">Swimming crab</name>
    <name type="synonym">Neptunus trituberculatus</name>
    <dbReference type="NCBI Taxonomy" id="210409"/>
    <lineage>
        <taxon>Eukaryota</taxon>
        <taxon>Metazoa</taxon>
        <taxon>Ecdysozoa</taxon>
        <taxon>Arthropoda</taxon>
        <taxon>Crustacea</taxon>
        <taxon>Multicrustacea</taxon>
        <taxon>Malacostraca</taxon>
        <taxon>Eumalacostraca</taxon>
        <taxon>Eucarida</taxon>
        <taxon>Decapoda</taxon>
        <taxon>Pleocyemata</taxon>
        <taxon>Brachyura</taxon>
        <taxon>Eubrachyura</taxon>
        <taxon>Portunoidea</taxon>
        <taxon>Portunidae</taxon>
        <taxon>Portuninae</taxon>
        <taxon>Portunus</taxon>
    </lineage>
</organism>
<comment type="caution">
    <text evidence="2">The sequence shown here is derived from an EMBL/GenBank/DDBJ whole genome shotgun (WGS) entry which is preliminary data.</text>
</comment>
<dbReference type="SUPFAM" id="SSF53098">
    <property type="entry name" value="Ribonuclease H-like"/>
    <property type="match status" value="1"/>
</dbReference>
<dbReference type="Proteomes" id="UP000324222">
    <property type="component" value="Unassembled WGS sequence"/>
</dbReference>